<dbReference type="RefSeq" id="WP_203353024.1">
    <property type="nucleotide sequence ID" value="NZ_CP069127.1"/>
</dbReference>
<organism evidence="1 2">
    <name type="scientific">Brevibacillus choshinensis</name>
    <dbReference type="NCBI Taxonomy" id="54911"/>
    <lineage>
        <taxon>Bacteria</taxon>
        <taxon>Bacillati</taxon>
        <taxon>Bacillota</taxon>
        <taxon>Bacilli</taxon>
        <taxon>Bacillales</taxon>
        <taxon>Paenibacillaceae</taxon>
        <taxon>Brevibacillus</taxon>
    </lineage>
</organism>
<evidence type="ECO:0008006" key="3">
    <source>
        <dbReference type="Google" id="ProtNLM"/>
    </source>
</evidence>
<protein>
    <recommendedName>
        <fullName evidence="3">NERD domain-containing protein</fullName>
    </recommendedName>
</protein>
<reference evidence="1 2" key="1">
    <citation type="submission" date="2021-01" db="EMBL/GenBank/DDBJ databases">
        <title>Identification of strong promoters based on the transcriptome of Brevibacillus choshinensis.</title>
        <authorList>
            <person name="Yao D."/>
            <person name="Zhang K."/>
            <person name="Wu J."/>
        </authorList>
    </citation>
    <scope>NUCLEOTIDE SEQUENCE [LARGE SCALE GENOMIC DNA]</scope>
    <source>
        <strain evidence="1 2">HPD31-SP3</strain>
    </source>
</reference>
<name>A0ABX7FJC5_BRECH</name>
<keyword evidence="2" id="KW-1185">Reference proteome</keyword>
<accession>A0ABX7FJC5</accession>
<evidence type="ECO:0000313" key="1">
    <source>
        <dbReference type="EMBL" id="QRG65955.1"/>
    </source>
</evidence>
<dbReference type="Proteomes" id="UP000596248">
    <property type="component" value="Chromosome"/>
</dbReference>
<dbReference type="EMBL" id="CP069127">
    <property type="protein sequence ID" value="QRG65955.1"/>
    <property type="molecule type" value="Genomic_DNA"/>
</dbReference>
<evidence type="ECO:0000313" key="2">
    <source>
        <dbReference type="Proteomes" id="UP000596248"/>
    </source>
</evidence>
<proteinExistence type="predicted"/>
<sequence length="260" mass="29924">MSSFIMTELKNALENMPFFENELAYLSISGQSEDTLRDRLAYYLANNNHNQHSEDWNVFFSKETKIHGKVIDLAILQGKGPIVERVVAMIEFKHFLLTQIIYGNEFMGKSGNSGIRKVVLRDINSRLNIVNQLKNSNISQYQVLFISHYLPDEEYLNVLDKEDIYTHSVARYLHIPGDTMELGLIRKSKELEELYPPHVDQEKDGIRSKIKEVLQNAFKDQANLKVDVEVGILGGGITHKYHYFIARTYYAILGIHTGNE</sequence>
<gene>
    <name evidence="1" type="ORF">JNE38_20570</name>
</gene>